<sequence length="596" mass="62585">MLHIRMLSGAELTVPVDEMHDVKGLKFHLNRLHGLPLGYRQRFLIQGQAVEDTVQLHSRMALDLVILQFAEASKQQVDDLVDAATRGSMAEVRSMLQVPQDPDVNKEDGKTALMAAARAGHVEVVSLLLEAGANKDVTRDNGRTALMAASMAGHAEVVRLLLEAGADQHVAARNGRTALMAASQKGHAEVVSLLLESGAGKDVTTSSGLTALMLASHAGHVEVVRLLLEAGADKDAAEPVGCTALMRAAFHGHDEVVSLLLGAGADKNLADDDGVTALLASSSAGHLQVVSLLLEAGADKDVTDSNGFTALMVASQAGHVEVVSLLLEAGAKRDVATNEGRTALMAAPSPLKGSSRKRLREVLVSLGSFEGPDMTQAMTSPELTPEAWCLADGCPALDALFQKLYGEFVATFAQNLSEGLSPLFDGRVGDGGTSAFFCLALRTTSKDTFIDVLLAKTARDDPMPTSGTSSQEMRQELINDAIRTITDVPFLVDVVEALGSLFEFLDSDELVAALSSTSSLSLPPLGVVEAALDGNDARRAAATVLARWLADTGPIAGPGQMNALRLHTDEKGELVHAQYSFGCYSTLGKASGIDGD</sequence>
<dbReference type="SUPFAM" id="SSF48403">
    <property type="entry name" value="Ankyrin repeat"/>
    <property type="match status" value="1"/>
</dbReference>
<protein>
    <submittedName>
        <fullName evidence="4">Ankyrin repeat domain-containing protein 50</fullName>
    </submittedName>
</protein>
<dbReference type="Gene3D" id="1.25.40.20">
    <property type="entry name" value="Ankyrin repeat-containing domain"/>
    <property type="match status" value="4"/>
</dbReference>
<feature type="repeat" description="ANK" evidence="3">
    <location>
        <begin position="240"/>
        <end position="272"/>
    </location>
</feature>
<dbReference type="PANTHER" id="PTHR24166:SF48">
    <property type="entry name" value="PROTEIN VAPYRIN"/>
    <property type="match status" value="1"/>
</dbReference>
<feature type="repeat" description="ANK" evidence="3">
    <location>
        <begin position="273"/>
        <end position="305"/>
    </location>
</feature>
<dbReference type="AlphaFoldDB" id="A0A1Q9EG40"/>
<dbReference type="InterPro" id="IPR036770">
    <property type="entry name" value="Ankyrin_rpt-contain_sf"/>
</dbReference>
<name>A0A1Q9EG40_SYMMI</name>
<dbReference type="PROSITE" id="PS50297">
    <property type="entry name" value="ANK_REP_REGION"/>
    <property type="match status" value="7"/>
</dbReference>
<accession>A0A1Q9EG40</accession>
<feature type="repeat" description="ANK" evidence="3">
    <location>
        <begin position="141"/>
        <end position="173"/>
    </location>
</feature>
<keyword evidence="5" id="KW-1185">Reference proteome</keyword>
<keyword evidence="1" id="KW-0677">Repeat</keyword>
<organism evidence="4 5">
    <name type="scientific">Symbiodinium microadriaticum</name>
    <name type="common">Dinoflagellate</name>
    <name type="synonym">Zooxanthella microadriatica</name>
    <dbReference type="NCBI Taxonomy" id="2951"/>
    <lineage>
        <taxon>Eukaryota</taxon>
        <taxon>Sar</taxon>
        <taxon>Alveolata</taxon>
        <taxon>Dinophyceae</taxon>
        <taxon>Suessiales</taxon>
        <taxon>Symbiodiniaceae</taxon>
        <taxon>Symbiodinium</taxon>
    </lineage>
</organism>
<dbReference type="Pfam" id="PF00023">
    <property type="entry name" value="Ank"/>
    <property type="match status" value="3"/>
</dbReference>
<proteinExistence type="predicted"/>
<dbReference type="InterPro" id="IPR002110">
    <property type="entry name" value="Ankyrin_rpt"/>
</dbReference>
<keyword evidence="2 3" id="KW-0040">ANK repeat</keyword>
<dbReference type="Proteomes" id="UP000186817">
    <property type="component" value="Unassembled WGS sequence"/>
</dbReference>
<dbReference type="PROSITE" id="PS50088">
    <property type="entry name" value="ANK_REPEAT"/>
    <property type="match status" value="7"/>
</dbReference>
<dbReference type="EMBL" id="LSRX01000161">
    <property type="protein sequence ID" value="OLQ06379.1"/>
    <property type="molecule type" value="Genomic_DNA"/>
</dbReference>
<feature type="repeat" description="ANK" evidence="3">
    <location>
        <begin position="306"/>
        <end position="338"/>
    </location>
</feature>
<evidence type="ECO:0000256" key="3">
    <source>
        <dbReference type="PROSITE-ProRule" id="PRU00023"/>
    </source>
</evidence>
<evidence type="ECO:0000313" key="4">
    <source>
        <dbReference type="EMBL" id="OLQ06379.1"/>
    </source>
</evidence>
<evidence type="ECO:0000313" key="5">
    <source>
        <dbReference type="Proteomes" id="UP000186817"/>
    </source>
</evidence>
<feature type="repeat" description="ANK" evidence="3">
    <location>
        <begin position="174"/>
        <end position="206"/>
    </location>
</feature>
<dbReference type="Pfam" id="PF12796">
    <property type="entry name" value="Ank_2"/>
    <property type="match status" value="2"/>
</dbReference>
<dbReference type="PRINTS" id="PR01415">
    <property type="entry name" value="ANKYRIN"/>
</dbReference>
<dbReference type="SMART" id="SM00248">
    <property type="entry name" value="ANK"/>
    <property type="match status" value="7"/>
</dbReference>
<gene>
    <name evidence="4" type="primary">ANKRD50</name>
    <name evidence="4" type="ORF">AK812_SmicGene10314</name>
</gene>
<dbReference type="OrthoDB" id="448960at2759"/>
<feature type="repeat" description="ANK" evidence="3">
    <location>
        <begin position="108"/>
        <end position="140"/>
    </location>
</feature>
<dbReference type="InterPro" id="IPR050889">
    <property type="entry name" value="Dendritic_Spine_Reg/Scaffold"/>
</dbReference>
<evidence type="ECO:0000256" key="1">
    <source>
        <dbReference type="ARBA" id="ARBA00022737"/>
    </source>
</evidence>
<comment type="caution">
    <text evidence="4">The sequence shown here is derived from an EMBL/GenBank/DDBJ whole genome shotgun (WGS) entry which is preliminary data.</text>
</comment>
<reference evidence="4 5" key="1">
    <citation type="submission" date="2016-02" db="EMBL/GenBank/DDBJ databases">
        <title>Genome analysis of coral dinoflagellate symbionts highlights evolutionary adaptations to a symbiotic lifestyle.</title>
        <authorList>
            <person name="Aranda M."/>
            <person name="Li Y."/>
            <person name="Liew Y.J."/>
            <person name="Baumgarten S."/>
            <person name="Simakov O."/>
            <person name="Wilson M."/>
            <person name="Piel J."/>
            <person name="Ashoor H."/>
            <person name="Bougouffa S."/>
            <person name="Bajic V.B."/>
            <person name="Ryu T."/>
            <person name="Ravasi T."/>
            <person name="Bayer T."/>
            <person name="Micklem G."/>
            <person name="Kim H."/>
            <person name="Bhak J."/>
            <person name="Lajeunesse T.C."/>
            <person name="Voolstra C.R."/>
        </authorList>
    </citation>
    <scope>NUCLEOTIDE SEQUENCE [LARGE SCALE GENOMIC DNA]</scope>
    <source>
        <strain evidence="4 5">CCMP2467</strain>
    </source>
</reference>
<evidence type="ECO:0000256" key="2">
    <source>
        <dbReference type="ARBA" id="ARBA00023043"/>
    </source>
</evidence>
<feature type="repeat" description="ANK" evidence="3">
    <location>
        <begin position="207"/>
        <end position="239"/>
    </location>
</feature>
<dbReference type="PANTHER" id="PTHR24166">
    <property type="entry name" value="ROLLING PEBBLES, ISOFORM B"/>
    <property type="match status" value="1"/>
</dbReference>